<reference evidence="1 2" key="1">
    <citation type="submission" date="2020-05" db="EMBL/GenBank/DDBJ databases">
        <title>Genomic Encyclopedia of Type Strains, Phase III (KMG-III): the genomes of soil and plant-associated and newly described type strains.</title>
        <authorList>
            <person name="Whitman W."/>
        </authorList>
    </citation>
    <scope>NUCLEOTIDE SEQUENCE [LARGE SCALE GENOMIC DNA]</scope>
    <source>
        <strain evidence="1 2">KCTC 19046</strain>
    </source>
</reference>
<protein>
    <submittedName>
        <fullName evidence="1">Uncharacterized protein</fullName>
    </submittedName>
</protein>
<dbReference type="EMBL" id="JABEZU010000003">
    <property type="protein sequence ID" value="NOV98341.1"/>
    <property type="molecule type" value="Genomic_DNA"/>
</dbReference>
<dbReference type="Proteomes" id="UP000757540">
    <property type="component" value="Unassembled WGS sequence"/>
</dbReference>
<name>A0ABX2A9C4_9MICO</name>
<evidence type="ECO:0000313" key="1">
    <source>
        <dbReference type="EMBL" id="NOV98341.1"/>
    </source>
</evidence>
<organism evidence="1 2">
    <name type="scientific">Isoptericola halotolerans</name>
    <dbReference type="NCBI Taxonomy" id="300560"/>
    <lineage>
        <taxon>Bacteria</taxon>
        <taxon>Bacillati</taxon>
        <taxon>Actinomycetota</taxon>
        <taxon>Actinomycetes</taxon>
        <taxon>Micrococcales</taxon>
        <taxon>Promicromonosporaceae</taxon>
        <taxon>Isoptericola</taxon>
    </lineage>
</organism>
<proteinExistence type="predicted"/>
<sequence>MRDDLGFAVPTARRDLASLRTALKAVHQGMLVTAALRTAEHGRFNVSGRVRRDLTDTAFKVGWWDLTTGKGTEPVAELQSLVTTDAGDAPAGPGVAKVDDLRDVVSTLAAGDVVTAGFEFEGCGAFTISGEIRRDEVGTRWVLAGHHLGHGDAPAARLRRLTVERRAPALAAASGSDDLSGD</sequence>
<evidence type="ECO:0000313" key="2">
    <source>
        <dbReference type="Proteomes" id="UP000757540"/>
    </source>
</evidence>
<gene>
    <name evidence="1" type="ORF">HDG69_002926</name>
</gene>
<dbReference type="RefSeq" id="WP_171784540.1">
    <property type="nucleotide sequence ID" value="NZ_BAAAML010000001.1"/>
</dbReference>
<comment type="caution">
    <text evidence="1">The sequence shown here is derived from an EMBL/GenBank/DDBJ whole genome shotgun (WGS) entry which is preliminary data.</text>
</comment>
<keyword evidence="2" id="KW-1185">Reference proteome</keyword>
<accession>A0ABX2A9C4</accession>